<feature type="signal peptide" evidence="1">
    <location>
        <begin position="1"/>
        <end position="23"/>
    </location>
</feature>
<reference evidence="3" key="1">
    <citation type="submission" date="2021-06" db="EMBL/GenBank/DDBJ databases">
        <authorList>
            <person name="Hodson N. C."/>
            <person name="Mongue J. A."/>
            <person name="Jaron S. K."/>
        </authorList>
    </citation>
    <scope>NUCLEOTIDE SEQUENCE</scope>
</reference>
<keyword evidence="4" id="KW-1185">Reference proteome</keyword>
<evidence type="ECO:0000313" key="3">
    <source>
        <dbReference type="EMBL" id="CAG7719173.1"/>
    </source>
</evidence>
<sequence length="223" mass="25400">MRKLLTTIISALAIVLILDSVAGEAKIGTQGKNISLDTWISPREISSKFPYYISGFDNENRPIFVIEMGKWDLRTTIEAGGKDLEDLELHILQLFYRMEQAGKYFRNGEEQGAEDVAIITDWEDYSLLQLASSPTVQFFLKHMAGFQRIQEQISYGFFVNANSVASTLINLARPIMGSVMERIEVHGTQKSRWIPRLLRKFRTSQIPPWYGGQEKFSPIAIYG</sequence>
<dbReference type="InterPro" id="IPR051064">
    <property type="entry name" value="SEC14/CRAL-TRIO_domain"/>
</dbReference>
<evidence type="ECO:0000256" key="1">
    <source>
        <dbReference type="SAM" id="SignalP"/>
    </source>
</evidence>
<evidence type="ECO:0000313" key="4">
    <source>
        <dbReference type="Proteomes" id="UP000708208"/>
    </source>
</evidence>
<dbReference type="AlphaFoldDB" id="A0A8J2JFD5"/>
<dbReference type="CDD" id="cd00170">
    <property type="entry name" value="SEC14"/>
    <property type="match status" value="1"/>
</dbReference>
<evidence type="ECO:0000259" key="2">
    <source>
        <dbReference type="PROSITE" id="PS50191"/>
    </source>
</evidence>
<dbReference type="EMBL" id="CAJVCH010059207">
    <property type="protein sequence ID" value="CAG7719173.1"/>
    <property type="molecule type" value="Genomic_DNA"/>
</dbReference>
<proteinExistence type="predicted"/>
<dbReference type="InterPro" id="IPR001251">
    <property type="entry name" value="CRAL-TRIO_dom"/>
</dbReference>
<gene>
    <name evidence="3" type="ORF">AFUS01_LOCUS8511</name>
</gene>
<name>A0A8J2JFD5_9HEXA</name>
<accession>A0A8J2JFD5</accession>
<feature type="chain" id="PRO_5035253488" description="CRAL-TRIO domain-containing protein" evidence="1">
    <location>
        <begin position="24"/>
        <end position="223"/>
    </location>
</feature>
<keyword evidence="1" id="KW-0732">Signal</keyword>
<dbReference type="PROSITE" id="PS50191">
    <property type="entry name" value="CRAL_TRIO"/>
    <property type="match status" value="1"/>
</dbReference>
<organism evidence="3 4">
    <name type="scientific">Allacma fusca</name>
    <dbReference type="NCBI Taxonomy" id="39272"/>
    <lineage>
        <taxon>Eukaryota</taxon>
        <taxon>Metazoa</taxon>
        <taxon>Ecdysozoa</taxon>
        <taxon>Arthropoda</taxon>
        <taxon>Hexapoda</taxon>
        <taxon>Collembola</taxon>
        <taxon>Symphypleona</taxon>
        <taxon>Sminthuridae</taxon>
        <taxon>Allacma</taxon>
    </lineage>
</organism>
<comment type="caution">
    <text evidence="3">The sequence shown here is derived from an EMBL/GenBank/DDBJ whole genome shotgun (WGS) entry which is preliminary data.</text>
</comment>
<dbReference type="OrthoDB" id="1434354at2759"/>
<dbReference type="GO" id="GO:0005737">
    <property type="term" value="C:cytoplasm"/>
    <property type="evidence" value="ECO:0007669"/>
    <property type="project" value="TreeGrafter"/>
</dbReference>
<dbReference type="Proteomes" id="UP000708208">
    <property type="component" value="Unassembled WGS sequence"/>
</dbReference>
<protein>
    <recommendedName>
        <fullName evidence="2">CRAL-TRIO domain-containing protein</fullName>
    </recommendedName>
</protein>
<dbReference type="PANTHER" id="PTHR23324">
    <property type="entry name" value="SEC14 RELATED PROTEIN"/>
    <property type="match status" value="1"/>
</dbReference>
<feature type="domain" description="CRAL-TRIO" evidence="2">
    <location>
        <begin position="41"/>
        <end position="218"/>
    </location>
</feature>
<dbReference type="Pfam" id="PF00650">
    <property type="entry name" value="CRAL_TRIO"/>
    <property type="match status" value="1"/>
</dbReference>
<dbReference type="PANTHER" id="PTHR23324:SF83">
    <property type="entry name" value="SEC14-LIKE PROTEIN 2"/>
    <property type="match status" value="1"/>
</dbReference>